<protein>
    <recommendedName>
        <fullName evidence="3">GTPase</fullName>
    </recommendedName>
</protein>
<dbReference type="AlphaFoldDB" id="A0A516SEM0"/>
<dbReference type="Proteomes" id="UP000317550">
    <property type="component" value="Chromosome"/>
</dbReference>
<sequence>MHALELPPFDPTLPMEFADARGFKDWLKLVPMINVRQAHGDILDALTRLNVSAVLPIERLKMLELLREPVGMLQEENAKRYFGKPFPLAMTEDTVWVANVQLWLAMSMGYRHCWQAAINADVMIADHKALAGQRALRYAALAIREHHMAYRVVPASRWADLFALYQISLEADIAGKIVKDSLNRQTELSSCHAAFLQALLLAAANPSAMPVRQIAWTDRLLDRWSNQANVSDIRPEDTDNGVLAINLEMPGELKRHNPIPSGASWRFLDIEPIGKSIKKRIKYLRAGESPSQLGLGEEYAAVTVENNLIGLYQEWCDLPIERGMPRRPVRDDAPLAQVGLGLVSTHFAIGGQSLTQPTGPSEIRGRSIADFQLFGGQAQHLSSSNAASKEVEAAPELENWRIHNESALGFRLERAEAGGRIIHGQLVAVRPRPGQGFMVGTVRWLLEGGSGEISMGMRALPGMPQAVAVRATGLNTFSNRFTQALLLPGMPALQALPSLLLPPTWFKAGRIIEVYMDGQIKKVRLEQMLERGQDFERVYFQGELA</sequence>
<keyword evidence="2" id="KW-1185">Reference proteome</keyword>
<dbReference type="RefSeq" id="WP_144277862.1">
    <property type="nucleotide sequence ID" value="NZ_CP041730.1"/>
</dbReference>
<dbReference type="EMBL" id="CP041730">
    <property type="protein sequence ID" value="QDQ26468.1"/>
    <property type="molecule type" value="Genomic_DNA"/>
</dbReference>
<accession>A0A516SEM0</accession>
<evidence type="ECO:0000313" key="2">
    <source>
        <dbReference type="Proteomes" id="UP000317550"/>
    </source>
</evidence>
<organism evidence="1 2">
    <name type="scientific">Chitinimonas arctica</name>
    <dbReference type="NCBI Taxonomy" id="2594795"/>
    <lineage>
        <taxon>Bacteria</taxon>
        <taxon>Pseudomonadati</taxon>
        <taxon>Pseudomonadota</taxon>
        <taxon>Betaproteobacteria</taxon>
        <taxon>Neisseriales</taxon>
        <taxon>Chitinibacteraceae</taxon>
        <taxon>Chitinimonas</taxon>
    </lineage>
</organism>
<evidence type="ECO:0008006" key="3">
    <source>
        <dbReference type="Google" id="ProtNLM"/>
    </source>
</evidence>
<reference evidence="2" key="1">
    <citation type="submission" date="2019-07" db="EMBL/GenBank/DDBJ databases">
        <title>Chitinimonas sp. nov., isolated from Ny-Alesund, arctica soil.</title>
        <authorList>
            <person name="Xu Q."/>
            <person name="Peng F."/>
        </authorList>
    </citation>
    <scope>NUCLEOTIDE SEQUENCE [LARGE SCALE GENOMIC DNA]</scope>
    <source>
        <strain evidence="2">R3-44</strain>
    </source>
</reference>
<name>A0A516SEM0_9NEIS</name>
<evidence type="ECO:0000313" key="1">
    <source>
        <dbReference type="EMBL" id="QDQ26468.1"/>
    </source>
</evidence>
<proteinExistence type="predicted"/>
<gene>
    <name evidence="1" type="ORF">FNU76_08875</name>
</gene>
<dbReference type="KEGG" id="cari:FNU76_08875"/>
<dbReference type="OrthoDB" id="9177203at2"/>